<evidence type="ECO:0000256" key="3">
    <source>
        <dbReference type="ARBA" id="ARBA00022801"/>
    </source>
</evidence>
<feature type="signal peptide" evidence="5">
    <location>
        <begin position="1"/>
        <end position="29"/>
    </location>
</feature>
<dbReference type="SUPFAM" id="SSF52317">
    <property type="entry name" value="Class I glutamine amidotransferase-like"/>
    <property type="match status" value="1"/>
</dbReference>
<reference evidence="6 7" key="1">
    <citation type="submission" date="2019-03" db="EMBL/GenBank/DDBJ databases">
        <title>Genomic Encyclopedia of Type Strains, Phase IV (KMG-IV): sequencing the most valuable type-strain genomes for metagenomic binning, comparative biology and taxonomic classification.</title>
        <authorList>
            <person name="Goeker M."/>
        </authorList>
    </citation>
    <scope>NUCLEOTIDE SEQUENCE [LARGE SCALE GENOMIC DNA]</scope>
    <source>
        <strain evidence="6 7">DSM 16998</strain>
    </source>
</reference>
<keyword evidence="5" id="KW-0732">Signal</keyword>
<comment type="similarity">
    <text evidence="1">Belongs to the peptidase S51 family.</text>
</comment>
<keyword evidence="4" id="KW-0720">Serine protease</keyword>
<protein>
    <submittedName>
        <fullName evidence="6">Peptidase S51-like protein</fullName>
    </submittedName>
</protein>
<keyword evidence="2" id="KW-0645">Protease</keyword>
<feature type="chain" id="PRO_5020820725" evidence="5">
    <location>
        <begin position="30"/>
        <end position="605"/>
    </location>
</feature>
<dbReference type="Proteomes" id="UP000295361">
    <property type="component" value="Unassembled WGS sequence"/>
</dbReference>
<sequence>MRCLPTLRAAIARVLAGAALLGLCSVAQAQSLLAQRWDFNDPAGTALPAALNSAPTGAPGQWIYGLANTETTGTGALRIGHVGSIGYSAAPLNIASADVYAGTVVIQPWDIRNGGANYAASTRPVFNFGFRTAAGTATSGGSLVADVQFSATAAGIVVVIRDSLSTFPVVTLPAQLGGTLTASLKVDKRVLPNVYTLNYDVAGGTGLSGVVTATAAAGAASNTRTISHAALAFSGNFPGTTNAAGTGPNTPPAIDTIAISYNELPVVDLPAANGRPSRKSNLLTFFDGNPVQSTQPPIGGPGLLLMGGGAEVNEAFTGKAYPIINGGDIVVLRISGSNGYQPYFFNTLVNELPAAAQAMLKPNSVETLFVDTREKANSAYVANSVARANMIWIAGGDQSPYIENWRDTALAAAVKAAYQRGAIIGGTSAGMVVSAEWMYDPGALLAVTSAEAVANPYRASMILSATKLFDLPLGFNLLAEPHFQDRDRMGRTLAFMARLRKDARSSLLYGVALDERTALFIDKDKIGTFSRAPLVAGKAAGDGYILREDRRKTTMSQVAAGLPLIYRNVQRVKLAPGQSFDFARGLSAQPALSLNVEGVVPTNPY</sequence>
<dbReference type="InterPro" id="IPR029062">
    <property type="entry name" value="Class_I_gatase-like"/>
</dbReference>
<gene>
    <name evidence="6" type="ORF">DES47_11444</name>
</gene>
<evidence type="ECO:0000256" key="4">
    <source>
        <dbReference type="ARBA" id="ARBA00022825"/>
    </source>
</evidence>
<dbReference type="EMBL" id="SNXS01000014">
    <property type="protein sequence ID" value="TDP61272.1"/>
    <property type="molecule type" value="Genomic_DNA"/>
</dbReference>
<name>A0A4V3CSQ1_9BURK</name>
<dbReference type="InParanoid" id="A0A4V3CSQ1"/>
<accession>A0A4V3CSQ1</accession>
<evidence type="ECO:0000313" key="7">
    <source>
        <dbReference type="Proteomes" id="UP000295361"/>
    </source>
</evidence>
<dbReference type="PANTHER" id="PTHR36175">
    <property type="entry name" value="CYANOPHYCINASE"/>
    <property type="match status" value="1"/>
</dbReference>
<evidence type="ECO:0000313" key="6">
    <source>
        <dbReference type="EMBL" id="TDP61272.1"/>
    </source>
</evidence>
<dbReference type="PANTHER" id="PTHR36175:SF1">
    <property type="entry name" value="CYANOPHYCINASE"/>
    <property type="match status" value="1"/>
</dbReference>
<evidence type="ECO:0000256" key="1">
    <source>
        <dbReference type="ARBA" id="ARBA00006534"/>
    </source>
</evidence>
<dbReference type="Gene3D" id="3.40.50.880">
    <property type="match status" value="1"/>
</dbReference>
<dbReference type="RefSeq" id="WP_133703786.1">
    <property type="nucleotide sequence ID" value="NZ_SNXS01000014.1"/>
</dbReference>
<evidence type="ECO:0000256" key="5">
    <source>
        <dbReference type="SAM" id="SignalP"/>
    </source>
</evidence>
<dbReference type="InterPro" id="IPR005320">
    <property type="entry name" value="Peptidase_S51"/>
</dbReference>
<keyword evidence="7" id="KW-1185">Reference proteome</keyword>
<organism evidence="6 7">
    <name type="scientific">Roseateles toxinivorans</name>
    <dbReference type="NCBI Taxonomy" id="270368"/>
    <lineage>
        <taxon>Bacteria</taxon>
        <taxon>Pseudomonadati</taxon>
        <taxon>Pseudomonadota</taxon>
        <taxon>Betaproteobacteria</taxon>
        <taxon>Burkholderiales</taxon>
        <taxon>Sphaerotilaceae</taxon>
        <taxon>Roseateles</taxon>
    </lineage>
</organism>
<proteinExistence type="inferred from homology"/>
<keyword evidence="3" id="KW-0378">Hydrolase</keyword>
<dbReference type="GO" id="GO:0008236">
    <property type="term" value="F:serine-type peptidase activity"/>
    <property type="evidence" value="ECO:0007669"/>
    <property type="project" value="UniProtKB-KW"/>
</dbReference>
<dbReference type="AlphaFoldDB" id="A0A4V3CSQ1"/>
<dbReference type="OrthoDB" id="9799980at2"/>
<evidence type="ECO:0000256" key="2">
    <source>
        <dbReference type="ARBA" id="ARBA00022670"/>
    </source>
</evidence>
<dbReference type="GO" id="GO:0006508">
    <property type="term" value="P:proteolysis"/>
    <property type="evidence" value="ECO:0007669"/>
    <property type="project" value="UniProtKB-KW"/>
</dbReference>
<dbReference type="Pfam" id="PF03575">
    <property type="entry name" value="Peptidase_S51"/>
    <property type="match status" value="1"/>
</dbReference>
<comment type="caution">
    <text evidence="6">The sequence shown here is derived from an EMBL/GenBank/DDBJ whole genome shotgun (WGS) entry which is preliminary data.</text>
</comment>